<evidence type="ECO:0000313" key="3">
    <source>
        <dbReference type="Proteomes" id="UP000250043"/>
    </source>
</evidence>
<dbReference type="InterPro" id="IPR051553">
    <property type="entry name" value="Ran_GTPase-activating"/>
</dbReference>
<dbReference type="GO" id="GO:0005737">
    <property type="term" value="C:cytoplasm"/>
    <property type="evidence" value="ECO:0007669"/>
    <property type="project" value="TreeGrafter"/>
</dbReference>
<dbReference type="EMBL" id="KV722361">
    <property type="protein sequence ID" value="OCH92958.1"/>
    <property type="molecule type" value="Genomic_DNA"/>
</dbReference>
<organism evidence="2 3">
    <name type="scientific">Obba rivulosa</name>
    <dbReference type="NCBI Taxonomy" id="1052685"/>
    <lineage>
        <taxon>Eukaryota</taxon>
        <taxon>Fungi</taxon>
        <taxon>Dikarya</taxon>
        <taxon>Basidiomycota</taxon>
        <taxon>Agaricomycotina</taxon>
        <taxon>Agaricomycetes</taxon>
        <taxon>Polyporales</taxon>
        <taxon>Gelatoporiaceae</taxon>
        <taxon>Obba</taxon>
    </lineage>
</organism>
<evidence type="ECO:0000313" key="2">
    <source>
        <dbReference type="EMBL" id="OCH92958.1"/>
    </source>
</evidence>
<dbReference type="OrthoDB" id="5370059at2759"/>
<accession>A0A8E2AXK1</accession>
<dbReference type="SUPFAM" id="SSF50985">
    <property type="entry name" value="RCC1/BLIP-II"/>
    <property type="match status" value="1"/>
</dbReference>
<name>A0A8E2AXK1_9APHY</name>
<dbReference type="InterPro" id="IPR000408">
    <property type="entry name" value="Reg_chr_condens"/>
</dbReference>
<reference evidence="2 3" key="1">
    <citation type="submission" date="2016-07" db="EMBL/GenBank/DDBJ databases">
        <title>Draft genome of the white-rot fungus Obba rivulosa 3A-2.</title>
        <authorList>
            <consortium name="DOE Joint Genome Institute"/>
            <person name="Miettinen O."/>
            <person name="Riley R."/>
            <person name="Acob R."/>
            <person name="Barry K."/>
            <person name="Cullen D."/>
            <person name="De Vries R."/>
            <person name="Hainaut M."/>
            <person name="Hatakka A."/>
            <person name="Henrissat B."/>
            <person name="Hilden K."/>
            <person name="Kuo R."/>
            <person name="Labutti K."/>
            <person name="Lipzen A."/>
            <person name="Makela M.R."/>
            <person name="Sandor L."/>
            <person name="Spatafora J.W."/>
            <person name="Grigoriev I.V."/>
            <person name="Hibbett D.S."/>
        </authorList>
    </citation>
    <scope>NUCLEOTIDE SEQUENCE [LARGE SCALE GENOMIC DNA]</scope>
    <source>
        <strain evidence="2 3">3A-2</strain>
    </source>
</reference>
<dbReference type="Pfam" id="PF00415">
    <property type="entry name" value="RCC1"/>
    <property type="match status" value="3"/>
</dbReference>
<dbReference type="GO" id="GO:0005085">
    <property type="term" value="F:guanyl-nucleotide exchange factor activity"/>
    <property type="evidence" value="ECO:0007669"/>
    <property type="project" value="TreeGrafter"/>
</dbReference>
<dbReference type="PANTHER" id="PTHR45982:SF11">
    <property type="entry name" value="E3 UBIQUITIN-PROTEIN LIGASE HERC1 ISOFORM X1-RELATED"/>
    <property type="match status" value="1"/>
</dbReference>
<feature type="repeat" description="RCC1" evidence="1">
    <location>
        <begin position="72"/>
        <end position="131"/>
    </location>
</feature>
<dbReference type="PROSITE" id="PS50012">
    <property type="entry name" value="RCC1_3"/>
    <property type="match status" value="2"/>
</dbReference>
<evidence type="ECO:0000256" key="1">
    <source>
        <dbReference type="PROSITE-ProRule" id="PRU00235"/>
    </source>
</evidence>
<keyword evidence="3" id="KW-1185">Reference proteome</keyword>
<dbReference type="Proteomes" id="UP000250043">
    <property type="component" value="Unassembled WGS sequence"/>
</dbReference>
<sequence length="295" mass="31130">MGANDYGNLGIGDIKGKGTARPSYAVDIAGAIATAAGGSVVTKSLHVNGLHTGPHHVVVSVRAQLQDGEAQMFTLGWGAARHGQLGVHSAQRRPPLFYSTPQIVNSNVVRELGPITAISLGNQHTAFLYATGHVSGIGSDRKGQLRGLETLEGINAIGCTWNGTYAARHTDLNGRCEVLATGSNNKGQLGRTVITADSTLDPVQFPFASETHRLVKLACGSEHVLCLFMRSDNGAAEVWGWGWNEHGNLATGSTEDVATPLRLWPPDTVDICASRAVDVWAGCGTSWIATEQDIT</sequence>
<gene>
    <name evidence="2" type="ORF">OBBRIDRAFT_790676</name>
</gene>
<dbReference type="PANTHER" id="PTHR45982">
    <property type="entry name" value="REGULATOR OF CHROMOSOME CONDENSATION"/>
    <property type="match status" value="1"/>
</dbReference>
<feature type="repeat" description="RCC1" evidence="1">
    <location>
        <begin position="176"/>
        <end position="230"/>
    </location>
</feature>
<dbReference type="InterPro" id="IPR009091">
    <property type="entry name" value="RCC1/BLIP-II"/>
</dbReference>
<proteinExistence type="predicted"/>
<protein>
    <submittedName>
        <fullName evidence="2">RCC1/BLIP-II protein</fullName>
    </submittedName>
</protein>
<dbReference type="Gene3D" id="2.130.10.30">
    <property type="entry name" value="Regulator of chromosome condensation 1/beta-lactamase-inhibitor protein II"/>
    <property type="match status" value="1"/>
</dbReference>
<dbReference type="AlphaFoldDB" id="A0A8E2AXK1"/>